<dbReference type="Proteomes" id="UP001058713">
    <property type="component" value="Plasmid unnamed1"/>
</dbReference>
<geneLocation type="plasmid" evidence="1 2">
    <name>unnamed1</name>
</geneLocation>
<evidence type="ECO:0000313" key="2">
    <source>
        <dbReference type="Proteomes" id="UP001058713"/>
    </source>
</evidence>
<keyword evidence="1" id="KW-0614">Plasmid</keyword>
<dbReference type="RefSeq" id="WP_259972807.1">
    <property type="nucleotide sequence ID" value="NZ_CP081071.1"/>
</dbReference>
<organism evidence="1 2">
    <name type="scientific">Leisingera caerulea</name>
    <name type="common">Phaeobacter caeruleus</name>
    <dbReference type="NCBI Taxonomy" id="506591"/>
    <lineage>
        <taxon>Bacteria</taxon>
        <taxon>Pseudomonadati</taxon>
        <taxon>Pseudomonadota</taxon>
        <taxon>Alphaproteobacteria</taxon>
        <taxon>Rhodobacterales</taxon>
        <taxon>Roseobacteraceae</taxon>
        <taxon>Leisingera</taxon>
    </lineage>
</organism>
<accession>A0A9Q9HJW1</accession>
<dbReference type="AlphaFoldDB" id="A0A9Q9HJW1"/>
<sequence length="126" mass="13884">MPIERYKSLVTIAGVCSWKKAGQVFQVRYDLVKSGVNSGAPAYNCIYIVDGQEHVLVPSNARPSGFVEERQINLWPGILKKHHLEYGDGSMLVFNPEDQTISTWMVGPDGKAELSTTGENRTAAES</sequence>
<dbReference type="EMBL" id="CP081071">
    <property type="protein sequence ID" value="UWQ56028.1"/>
    <property type="molecule type" value="Genomic_DNA"/>
</dbReference>
<name>A0A9Q9HJW1_LEICA</name>
<proteinExistence type="predicted"/>
<protein>
    <submittedName>
        <fullName evidence="1">Uncharacterized protein</fullName>
    </submittedName>
</protein>
<dbReference type="KEGG" id="lcae:K3721_18915"/>
<reference evidence="1" key="1">
    <citation type="submission" date="2021-08" db="EMBL/GenBank/DDBJ databases">
        <authorList>
            <person name="Nwanade C."/>
            <person name="Wang M."/>
            <person name="Masoudi A."/>
            <person name="Yu Z."/>
            <person name="Liu J."/>
        </authorList>
    </citation>
    <scope>NUCLEOTIDE SEQUENCE</scope>
    <source>
        <strain evidence="1">S122</strain>
        <plasmid evidence="1">unnamed1</plasmid>
    </source>
</reference>
<evidence type="ECO:0000313" key="1">
    <source>
        <dbReference type="EMBL" id="UWQ56028.1"/>
    </source>
</evidence>
<gene>
    <name evidence="1" type="ORF">K3721_18915</name>
</gene>